<accession>A0A4C1V7J2</accession>
<gene>
    <name evidence="1" type="ORF">EVAR_29917_1</name>
</gene>
<dbReference type="AlphaFoldDB" id="A0A4C1V7J2"/>
<organism evidence="1 2">
    <name type="scientific">Eumeta variegata</name>
    <name type="common">Bagworm moth</name>
    <name type="synonym">Eumeta japonica</name>
    <dbReference type="NCBI Taxonomy" id="151549"/>
    <lineage>
        <taxon>Eukaryota</taxon>
        <taxon>Metazoa</taxon>
        <taxon>Ecdysozoa</taxon>
        <taxon>Arthropoda</taxon>
        <taxon>Hexapoda</taxon>
        <taxon>Insecta</taxon>
        <taxon>Pterygota</taxon>
        <taxon>Neoptera</taxon>
        <taxon>Endopterygota</taxon>
        <taxon>Lepidoptera</taxon>
        <taxon>Glossata</taxon>
        <taxon>Ditrysia</taxon>
        <taxon>Tineoidea</taxon>
        <taxon>Psychidae</taxon>
        <taxon>Oiketicinae</taxon>
        <taxon>Eumeta</taxon>
    </lineage>
</organism>
<evidence type="ECO:0000313" key="2">
    <source>
        <dbReference type="Proteomes" id="UP000299102"/>
    </source>
</evidence>
<sequence length="110" mass="11651">MADIKAASNASVSDARVSSRLTETQTARAAGGCDAAVCVGTLRAACGRPQPAVRARPTRPQRRLLVSCNFSRHVSLSTCRDGSDGRQFLSRIEGRSSSLALAVRQVESYA</sequence>
<reference evidence="1 2" key="1">
    <citation type="journal article" date="2019" name="Commun. Biol.">
        <title>The bagworm genome reveals a unique fibroin gene that provides high tensile strength.</title>
        <authorList>
            <person name="Kono N."/>
            <person name="Nakamura H."/>
            <person name="Ohtoshi R."/>
            <person name="Tomita M."/>
            <person name="Numata K."/>
            <person name="Arakawa K."/>
        </authorList>
    </citation>
    <scope>NUCLEOTIDE SEQUENCE [LARGE SCALE GENOMIC DNA]</scope>
</reference>
<comment type="caution">
    <text evidence="1">The sequence shown here is derived from an EMBL/GenBank/DDBJ whole genome shotgun (WGS) entry which is preliminary data.</text>
</comment>
<protein>
    <submittedName>
        <fullName evidence="1">Uncharacterized protein</fullName>
    </submittedName>
</protein>
<evidence type="ECO:0000313" key="1">
    <source>
        <dbReference type="EMBL" id="GBP34520.1"/>
    </source>
</evidence>
<name>A0A4C1V7J2_EUMVA</name>
<keyword evidence="2" id="KW-1185">Reference proteome</keyword>
<dbReference type="EMBL" id="BGZK01000289">
    <property type="protein sequence ID" value="GBP34520.1"/>
    <property type="molecule type" value="Genomic_DNA"/>
</dbReference>
<proteinExistence type="predicted"/>
<dbReference type="Proteomes" id="UP000299102">
    <property type="component" value="Unassembled WGS sequence"/>
</dbReference>